<protein>
    <submittedName>
        <fullName evidence="1">Uncharacterized protein</fullName>
    </submittedName>
</protein>
<sequence length="98" mass="11277">MTPKTIKIIGKRYKIIKRKDFENYGESDEQKQTIKLREDMLPDLELDTFIHEVTHAIDHQMSLKMSERQVHGVGAGLAAVLIDNPKLLNYLQELISGE</sequence>
<dbReference type="EMBL" id="LR798192">
    <property type="protein sequence ID" value="CAB5079570.1"/>
    <property type="molecule type" value="Genomic_DNA"/>
</dbReference>
<organism evidence="1">
    <name type="scientific">uncultured Caudovirales phage</name>
    <dbReference type="NCBI Taxonomy" id="2100421"/>
    <lineage>
        <taxon>Viruses</taxon>
        <taxon>Duplodnaviria</taxon>
        <taxon>Heunggongvirae</taxon>
        <taxon>Uroviricota</taxon>
        <taxon>Caudoviricetes</taxon>
        <taxon>Peduoviridae</taxon>
        <taxon>Maltschvirus</taxon>
        <taxon>Maltschvirus maltsch</taxon>
    </lineage>
</organism>
<accession>A0A6J7VKA0</accession>
<name>A0A6J7VKA0_9CAUD</name>
<reference evidence="1" key="1">
    <citation type="submission" date="2020-05" db="EMBL/GenBank/DDBJ databases">
        <authorList>
            <person name="Chiriac C."/>
            <person name="Salcher M."/>
            <person name="Ghai R."/>
            <person name="Kavagutti S V."/>
        </authorList>
    </citation>
    <scope>NUCLEOTIDE SEQUENCE</scope>
</reference>
<proteinExistence type="predicted"/>
<evidence type="ECO:0000313" key="1">
    <source>
        <dbReference type="EMBL" id="CAB5079570.1"/>
    </source>
</evidence>
<gene>
    <name evidence="1" type="ORF">UFOVP146_15</name>
</gene>